<dbReference type="SUPFAM" id="SSF100934">
    <property type="entry name" value="Heat shock protein 70kD (HSP70), C-terminal subdomain"/>
    <property type="match status" value="1"/>
</dbReference>
<dbReference type="GO" id="GO:0005524">
    <property type="term" value="F:ATP binding"/>
    <property type="evidence" value="ECO:0007669"/>
    <property type="project" value="UniProtKB-KW"/>
</dbReference>
<evidence type="ECO:0000256" key="1">
    <source>
        <dbReference type="ARBA" id="ARBA00007381"/>
    </source>
</evidence>
<dbReference type="SUPFAM" id="SSF53067">
    <property type="entry name" value="Actin-like ATPase domain"/>
    <property type="match status" value="2"/>
</dbReference>
<dbReference type="InterPro" id="IPR029048">
    <property type="entry name" value="HSP70_C_sf"/>
</dbReference>
<evidence type="ECO:0000256" key="2">
    <source>
        <dbReference type="ARBA" id="ARBA00022741"/>
    </source>
</evidence>
<dbReference type="Gene3D" id="1.20.1270.10">
    <property type="match status" value="1"/>
</dbReference>
<dbReference type="GO" id="GO:0006950">
    <property type="term" value="P:response to stress"/>
    <property type="evidence" value="ECO:0007669"/>
    <property type="project" value="UniProtKB-ARBA"/>
</dbReference>
<dbReference type="SUPFAM" id="SSF100920">
    <property type="entry name" value="Heat shock protein 70kD (HSP70), peptide-binding domain"/>
    <property type="match status" value="1"/>
</dbReference>
<dbReference type="FunFam" id="3.30.420.40:FF:000172">
    <property type="entry name" value="Heat shock 70 kDa protein"/>
    <property type="match status" value="1"/>
</dbReference>
<dbReference type="Gene3D" id="3.30.420.40">
    <property type="match status" value="2"/>
</dbReference>
<accession>A0A8F2PX91</accession>
<dbReference type="AlphaFoldDB" id="A0A8F2PX91"/>
<evidence type="ECO:0000256" key="4">
    <source>
        <dbReference type="ARBA" id="ARBA00023016"/>
    </source>
</evidence>
<keyword evidence="4 8" id="KW-0346">Stress response</keyword>
<reference evidence="8" key="1">
    <citation type="submission" date="2020-12" db="EMBL/GenBank/DDBJ databases">
        <title>Identification of six heat shock protein 70 genes in Lasioderma serricorne (Coleoptera: Anobiidae) and their responses to temperature stress.</title>
        <authorList>
            <person name="Li M.-Y."/>
            <person name="Huang Y."/>
            <person name="Liu S."/>
        </authorList>
    </citation>
    <scope>NUCLEOTIDE SEQUENCE</scope>
    <source>
        <strain evidence="8">HF</strain>
    </source>
</reference>
<gene>
    <name evidence="8" type="primary">HSP70-1</name>
</gene>
<dbReference type="Pfam" id="PF00012">
    <property type="entry name" value="HSP70"/>
    <property type="match status" value="1"/>
</dbReference>
<dbReference type="PRINTS" id="PR00301">
    <property type="entry name" value="HEATSHOCK70"/>
</dbReference>
<feature type="region of interest" description="Disordered" evidence="7">
    <location>
        <begin position="1"/>
        <end position="32"/>
    </location>
</feature>
<organism evidence="8">
    <name type="scientific">Lasioderma serricorne</name>
    <name type="common">cigarette beetle</name>
    <dbReference type="NCBI Taxonomy" id="295660"/>
    <lineage>
        <taxon>Eukaryota</taxon>
        <taxon>Metazoa</taxon>
        <taxon>Ecdysozoa</taxon>
        <taxon>Arthropoda</taxon>
        <taxon>Hexapoda</taxon>
        <taxon>Insecta</taxon>
        <taxon>Pterygota</taxon>
        <taxon>Neoptera</taxon>
        <taxon>Endopterygota</taxon>
        <taxon>Coleoptera</taxon>
        <taxon>Polyphaga</taxon>
        <taxon>Bostrichiformia</taxon>
        <taxon>Ptinidae</taxon>
        <taxon>Xyletininae</taxon>
        <taxon>Lasioderma</taxon>
    </lineage>
</organism>
<dbReference type="PANTHER" id="PTHR19375">
    <property type="entry name" value="HEAT SHOCK PROTEIN 70KDA"/>
    <property type="match status" value="1"/>
</dbReference>
<dbReference type="InterPro" id="IPR018181">
    <property type="entry name" value="Heat_shock_70_CS"/>
</dbReference>
<dbReference type="FunFam" id="3.30.30.30:FF:000001">
    <property type="entry name" value="heat shock 70 kDa protein-like"/>
    <property type="match status" value="1"/>
</dbReference>
<dbReference type="InterPro" id="IPR029047">
    <property type="entry name" value="HSP70_peptide-bd_sf"/>
</dbReference>
<feature type="coiled-coil region" evidence="6">
    <location>
        <begin position="278"/>
        <end position="305"/>
    </location>
</feature>
<dbReference type="GO" id="GO:0140662">
    <property type="term" value="F:ATP-dependent protein folding chaperone"/>
    <property type="evidence" value="ECO:0007669"/>
    <property type="project" value="InterPro"/>
</dbReference>
<feature type="compositionally biased region" description="Acidic residues" evidence="7">
    <location>
        <begin position="656"/>
        <end position="668"/>
    </location>
</feature>
<keyword evidence="3 5" id="KW-0067">ATP-binding</keyword>
<dbReference type="EMBL" id="MW321607">
    <property type="protein sequence ID" value="QWV59535.1"/>
    <property type="molecule type" value="mRNA"/>
</dbReference>
<keyword evidence="2 5" id="KW-0547">Nucleotide-binding</keyword>
<evidence type="ECO:0000256" key="6">
    <source>
        <dbReference type="SAM" id="Coils"/>
    </source>
</evidence>
<dbReference type="PROSITE" id="PS00329">
    <property type="entry name" value="HSP70_2"/>
    <property type="match status" value="1"/>
</dbReference>
<evidence type="ECO:0000256" key="3">
    <source>
        <dbReference type="ARBA" id="ARBA00022840"/>
    </source>
</evidence>
<comment type="similarity">
    <text evidence="1 5">Belongs to the heat shock protein 70 family.</text>
</comment>
<dbReference type="NCBIfam" id="NF001413">
    <property type="entry name" value="PRK00290.1"/>
    <property type="match status" value="1"/>
</dbReference>
<dbReference type="Gene3D" id="3.30.30.30">
    <property type="match status" value="1"/>
</dbReference>
<feature type="region of interest" description="Disordered" evidence="7">
    <location>
        <begin position="646"/>
        <end position="668"/>
    </location>
</feature>
<sequence>MAASKASPSTTRTTKAGAATSSSAVGSSSKTPPVGIDLGTTYSCIGVFRSGTVEIIPNTEGNRTTPSYVAFTDVERLIGDPAKGQVAMNPSNTIYDAKRLIGRKFSDPVVQQDIKQWPFEVINDRDKPKIKVRYKGETKTFFPEEVSAMLLGKLKECAAAFLGGQVTRAVITVPAYFNDSQRQATKDAGTIAGLDVLRIINEPTAAAIAYGLDKTEERKVLIYDMGGGTFDVSILVIDSGIFEVKATAGDTHLGGEDIDNRLCQHFTEEFRKKNKIDIKDNKRALRRLKTACERAKRTLSSATQATIEIDSLADGVDLYSSITRAKFEELNADIFNRTLEPVEKALRDARMNKQKIDDVVLVGGSTRIPKIQSLLQNMFNGKELNKSINPDEAVAYGAAVQAAIVTGDTSDKVKDVLLLDVIPLSLGIETAGGVMTVLIERNTTIPTRHAKIFSTYADNQPGVLIQVYEGERAMTRDNNLLGKFELAGIPPAPRGIPQVEVVFDIDANGILNVTATENATGKATHITITNDKGRLTKEQVKAMVAEAEKFKEEDMQMKAAADAKNELEAYLYQLKAICEDPTVSSKLSSADRQTLQSACNEGIQWLASNSQATEEQLVHKKVEIENISKPIVMRLYSSTGVNIGNSRQFPQYGGNNDDDGGPVIEEAE</sequence>
<proteinExistence type="evidence at transcript level"/>
<protein>
    <submittedName>
        <fullName evidence="8">Heat shock protein 70-1</fullName>
    </submittedName>
</protein>
<dbReference type="FunFam" id="2.60.34.10:FF:000002">
    <property type="entry name" value="Heat shock 70 kDa"/>
    <property type="match status" value="1"/>
</dbReference>
<evidence type="ECO:0000313" key="8">
    <source>
        <dbReference type="EMBL" id="QWV59535.1"/>
    </source>
</evidence>
<dbReference type="FunFam" id="3.90.640.10:FF:000002">
    <property type="entry name" value="Heat shock 70 kDa"/>
    <property type="match status" value="1"/>
</dbReference>
<dbReference type="PROSITE" id="PS00297">
    <property type="entry name" value="HSP70_1"/>
    <property type="match status" value="1"/>
</dbReference>
<feature type="compositionally biased region" description="Low complexity" evidence="7">
    <location>
        <begin position="9"/>
        <end position="31"/>
    </location>
</feature>
<name>A0A8F2PX91_9COLE</name>
<dbReference type="FunFam" id="3.30.420.40:FF:000026">
    <property type="entry name" value="Heat shock protein 70"/>
    <property type="match status" value="1"/>
</dbReference>
<dbReference type="InterPro" id="IPR043129">
    <property type="entry name" value="ATPase_NBD"/>
</dbReference>
<keyword evidence="6" id="KW-0175">Coiled coil</keyword>
<dbReference type="Gene3D" id="2.60.34.10">
    <property type="entry name" value="Substrate Binding Domain Of DNAk, Chain A, domain 1"/>
    <property type="match status" value="1"/>
</dbReference>
<evidence type="ECO:0000256" key="5">
    <source>
        <dbReference type="RuleBase" id="RU003322"/>
    </source>
</evidence>
<dbReference type="PROSITE" id="PS01036">
    <property type="entry name" value="HSP70_3"/>
    <property type="match status" value="1"/>
</dbReference>
<dbReference type="InterPro" id="IPR013126">
    <property type="entry name" value="Hsp_70_fam"/>
</dbReference>
<evidence type="ECO:0000256" key="7">
    <source>
        <dbReference type="SAM" id="MobiDB-lite"/>
    </source>
</evidence>
<dbReference type="Gene3D" id="3.90.640.10">
    <property type="entry name" value="Actin, Chain A, domain 4"/>
    <property type="match status" value="1"/>
</dbReference>